<dbReference type="RefSeq" id="WP_284207460.1">
    <property type="nucleotide sequence ID" value="NZ_BSSU01000007.1"/>
</dbReference>
<dbReference type="InterPro" id="IPR000863">
    <property type="entry name" value="Sulfotransferase_dom"/>
</dbReference>
<dbReference type="SUPFAM" id="SSF52540">
    <property type="entry name" value="P-loop containing nucleoside triphosphate hydrolases"/>
    <property type="match status" value="1"/>
</dbReference>
<gene>
    <name evidence="2" type="ORF">theurythT_15570</name>
</gene>
<proteinExistence type="predicted"/>
<dbReference type="Pfam" id="PF00685">
    <property type="entry name" value="Sulfotransfer_1"/>
    <property type="match status" value="1"/>
</dbReference>
<protein>
    <recommendedName>
        <fullName evidence="1">Sulfotransferase domain-containing protein</fullName>
    </recommendedName>
</protein>
<dbReference type="EMBL" id="BSSU01000007">
    <property type="protein sequence ID" value="GLX82105.1"/>
    <property type="molecule type" value="Genomic_DNA"/>
</dbReference>
<evidence type="ECO:0000313" key="2">
    <source>
        <dbReference type="EMBL" id="GLX82105.1"/>
    </source>
</evidence>
<keyword evidence="3" id="KW-1185">Reference proteome</keyword>
<dbReference type="InterPro" id="IPR027417">
    <property type="entry name" value="P-loop_NTPase"/>
</dbReference>
<sequence length="349" mass="41908">MLKKHLISVFNKFLEHENVQETLTKTIRRNVVNVDAIENLKNPYYDYTPVEKNTCDRDDIIFITSRFRSGSTVFWNFFRQMENVTAYYEPFNERQWFDSNMRGSGVDGTHKGVETYWDEYEGLCELKQYFEEYWIRKDLLLSEDSWHPKMKQYIEKLIESAEGRPVLQFNRIDFRLPWLRKNFPNAKIIHLYRNPRDQWCSFLTDKQLMNKDDVLTTYCDSFYLDSWCEDLKKFYPFLCLKQTPHPYQRFYYLWKLSYLHGLAHANLSISYENMAENPQNNLAKMAKLLDLPASQFTKACNVINPSEKNKWQGYADFQWFEPLEKECELVLSTFLKIAKLNHGTNNDTK</sequence>
<comment type="caution">
    <text evidence="2">The sequence shown here is derived from an EMBL/GenBank/DDBJ whole genome shotgun (WGS) entry which is preliminary data.</text>
</comment>
<accession>A0ABQ6H5S0</accession>
<feature type="domain" description="Sulfotransferase" evidence="1">
    <location>
        <begin position="59"/>
        <end position="295"/>
    </location>
</feature>
<evidence type="ECO:0000313" key="3">
    <source>
        <dbReference type="Proteomes" id="UP001157133"/>
    </source>
</evidence>
<evidence type="ECO:0000259" key="1">
    <source>
        <dbReference type="Pfam" id="PF00685"/>
    </source>
</evidence>
<name>A0ABQ6H5S0_9GAMM</name>
<dbReference type="Gene3D" id="3.40.50.300">
    <property type="entry name" value="P-loop containing nucleotide triphosphate hydrolases"/>
    <property type="match status" value="1"/>
</dbReference>
<reference evidence="2 3" key="1">
    <citation type="submission" date="2023-03" db="EMBL/GenBank/DDBJ databases">
        <title>Draft genome sequence of Thalassotalea eurytherma JCM 18482T.</title>
        <authorList>
            <person name="Sawabe T."/>
        </authorList>
    </citation>
    <scope>NUCLEOTIDE SEQUENCE [LARGE SCALE GENOMIC DNA]</scope>
    <source>
        <strain evidence="2 3">JCM 18482</strain>
    </source>
</reference>
<dbReference type="Proteomes" id="UP001157133">
    <property type="component" value="Unassembled WGS sequence"/>
</dbReference>
<organism evidence="2 3">
    <name type="scientific">Thalassotalea eurytherma</name>
    <dbReference type="NCBI Taxonomy" id="1144278"/>
    <lineage>
        <taxon>Bacteria</taxon>
        <taxon>Pseudomonadati</taxon>
        <taxon>Pseudomonadota</taxon>
        <taxon>Gammaproteobacteria</taxon>
        <taxon>Alteromonadales</taxon>
        <taxon>Colwelliaceae</taxon>
        <taxon>Thalassotalea</taxon>
    </lineage>
</organism>